<dbReference type="GO" id="GO:0004515">
    <property type="term" value="F:nicotinate-nucleotide adenylyltransferase activity"/>
    <property type="evidence" value="ECO:0007669"/>
    <property type="project" value="TreeGrafter"/>
</dbReference>
<dbReference type="GO" id="GO:0000309">
    <property type="term" value="F:nicotinamide-nucleotide adenylyltransferase activity"/>
    <property type="evidence" value="ECO:0007669"/>
    <property type="project" value="TreeGrafter"/>
</dbReference>
<dbReference type="SUPFAM" id="SSF52374">
    <property type="entry name" value="Nucleotidylyl transferase"/>
    <property type="match status" value="1"/>
</dbReference>
<dbReference type="STRING" id="44941.A0A397VRN1"/>
<feature type="domain" description="Cytidyltransferase-like" evidence="1">
    <location>
        <begin position="27"/>
        <end position="242"/>
    </location>
</feature>
<gene>
    <name evidence="2" type="ORF">C2G38_2069591</name>
</gene>
<dbReference type="InterPro" id="IPR014729">
    <property type="entry name" value="Rossmann-like_a/b/a_fold"/>
</dbReference>
<name>A0A397VRN1_9GLOM</name>
<dbReference type="PANTHER" id="PTHR12039">
    <property type="entry name" value="NICOTINAMIDE MONONUCLEOTIDE ADENYLYLTRANSFERASE"/>
    <property type="match status" value="1"/>
</dbReference>
<accession>A0A397VRN1</accession>
<protein>
    <recommendedName>
        <fullName evidence="1">Cytidyltransferase-like domain-containing protein</fullName>
    </recommendedName>
</protein>
<reference evidence="2 3" key="1">
    <citation type="submission" date="2018-06" db="EMBL/GenBank/DDBJ databases">
        <title>Comparative genomics reveals the genomic features of Rhizophagus irregularis, R. cerebriforme, R. diaphanum and Gigaspora rosea, and their symbiotic lifestyle signature.</title>
        <authorList>
            <person name="Morin E."/>
            <person name="San Clemente H."/>
            <person name="Chen E.C.H."/>
            <person name="De La Providencia I."/>
            <person name="Hainaut M."/>
            <person name="Kuo A."/>
            <person name="Kohler A."/>
            <person name="Murat C."/>
            <person name="Tang N."/>
            <person name="Roy S."/>
            <person name="Loubradou J."/>
            <person name="Henrissat B."/>
            <person name="Grigoriev I.V."/>
            <person name="Corradi N."/>
            <person name="Roux C."/>
            <person name="Martin F.M."/>
        </authorList>
    </citation>
    <scope>NUCLEOTIDE SEQUENCE [LARGE SCALE GENOMIC DNA]</scope>
    <source>
        <strain evidence="2 3">DAOM 194757</strain>
    </source>
</reference>
<dbReference type="InterPro" id="IPR051182">
    <property type="entry name" value="Euk_NMN_adenylyltrnsfrase"/>
</dbReference>
<comment type="caution">
    <text evidence="2">The sequence shown here is derived from an EMBL/GenBank/DDBJ whole genome shotgun (WGS) entry which is preliminary data.</text>
</comment>
<sequence length="272" mass="32253">MDKYIPITNLLKNLSKTLLKPPIVLLISGSFNPVHIQHFQILKTSKQFIEKDYEVIACYISPFSQKYVDKTYQKRAIPLQQRIDMINIAIKEFSEESSKESSSWIDMIDISEWDAYLEDDIDCHLLIKTFSEFLNNNNQIKTLLNEKNLNKLEITYICGSDLIIKDKKEQIKNLEDFKIIIIERYFEKKEDNWEDQCKKALSKLYKEKWEIFKNNVIYIEQDKDNTSNQDKNNIKISSTKIIDSLINNENHWEEMSFLGVTKYIKDKNILKS</sequence>
<proteinExistence type="predicted"/>
<dbReference type="EMBL" id="QKWP01000210">
    <property type="protein sequence ID" value="RIB24588.1"/>
    <property type="molecule type" value="Genomic_DNA"/>
</dbReference>
<evidence type="ECO:0000313" key="3">
    <source>
        <dbReference type="Proteomes" id="UP000266673"/>
    </source>
</evidence>
<evidence type="ECO:0000259" key="1">
    <source>
        <dbReference type="Pfam" id="PF01467"/>
    </source>
</evidence>
<evidence type="ECO:0000313" key="2">
    <source>
        <dbReference type="EMBL" id="RIB24588.1"/>
    </source>
</evidence>
<organism evidence="2 3">
    <name type="scientific">Gigaspora rosea</name>
    <dbReference type="NCBI Taxonomy" id="44941"/>
    <lineage>
        <taxon>Eukaryota</taxon>
        <taxon>Fungi</taxon>
        <taxon>Fungi incertae sedis</taxon>
        <taxon>Mucoromycota</taxon>
        <taxon>Glomeromycotina</taxon>
        <taxon>Glomeromycetes</taxon>
        <taxon>Diversisporales</taxon>
        <taxon>Gigasporaceae</taxon>
        <taxon>Gigaspora</taxon>
    </lineage>
</organism>
<dbReference type="OrthoDB" id="422187at2759"/>
<dbReference type="AlphaFoldDB" id="A0A397VRN1"/>
<keyword evidence="3" id="KW-1185">Reference proteome</keyword>
<dbReference type="Proteomes" id="UP000266673">
    <property type="component" value="Unassembled WGS sequence"/>
</dbReference>
<dbReference type="InterPro" id="IPR004821">
    <property type="entry name" value="Cyt_trans-like"/>
</dbReference>
<dbReference type="Pfam" id="PF01467">
    <property type="entry name" value="CTP_transf_like"/>
    <property type="match status" value="1"/>
</dbReference>
<dbReference type="PANTHER" id="PTHR12039:SF0">
    <property type="entry name" value="NICOTINAMIDE-NUCLEOTIDE ADENYLYLTRANSFERASE"/>
    <property type="match status" value="1"/>
</dbReference>
<dbReference type="GO" id="GO:0009435">
    <property type="term" value="P:NAD+ biosynthetic process"/>
    <property type="evidence" value="ECO:0007669"/>
    <property type="project" value="TreeGrafter"/>
</dbReference>
<dbReference type="Gene3D" id="3.40.50.620">
    <property type="entry name" value="HUPs"/>
    <property type="match status" value="1"/>
</dbReference>